<dbReference type="PROSITE" id="PS51257">
    <property type="entry name" value="PROKAR_LIPOPROTEIN"/>
    <property type="match status" value="1"/>
</dbReference>
<evidence type="ECO:0000313" key="2">
    <source>
        <dbReference type="EMBL" id="GGP50509.1"/>
    </source>
</evidence>
<evidence type="ECO:0008006" key="4">
    <source>
        <dbReference type="Google" id="ProtNLM"/>
    </source>
</evidence>
<keyword evidence="1" id="KW-0732">Signal</keyword>
<feature type="signal peptide" evidence="1">
    <location>
        <begin position="1"/>
        <end position="23"/>
    </location>
</feature>
<organism evidence="2 3">
    <name type="scientific">Shewanella saliphila</name>
    <dbReference type="NCBI Taxonomy" id="2282698"/>
    <lineage>
        <taxon>Bacteria</taxon>
        <taxon>Pseudomonadati</taxon>
        <taxon>Pseudomonadota</taxon>
        <taxon>Gammaproteobacteria</taxon>
        <taxon>Alteromonadales</taxon>
        <taxon>Shewanellaceae</taxon>
        <taxon>Shewanella</taxon>
    </lineage>
</organism>
<accession>A0ABQ2Q5A7</accession>
<feature type="chain" id="PRO_5046929679" description="Lipoprotein" evidence="1">
    <location>
        <begin position="24"/>
        <end position="507"/>
    </location>
</feature>
<keyword evidence="3" id="KW-1185">Reference proteome</keyword>
<dbReference type="EMBL" id="BMQV01000013">
    <property type="protein sequence ID" value="GGP50509.1"/>
    <property type="molecule type" value="Genomic_DNA"/>
</dbReference>
<reference evidence="3" key="1">
    <citation type="journal article" date="2019" name="Int. J. Syst. Evol. Microbiol.">
        <title>The Global Catalogue of Microorganisms (GCM) 10K type strain sequencing project: providing services to taxonomists for standard genome sequencing and annotation.</title>
        <authorList>
            <consortium name="The Broad Institute Genomics Platform"/>
            <consortium name="The Broad Institute Genome Sequencing Center for Infectious Disease"/>
            <person name="Wu L."/>
            <person name="Ma J."/>
        </authorList>
    </citation>
    <scope>NUCLEOTIDE SEQUENCE [LARGE SCALE GENOMIC DNA]</scope>
    <source>
        <strain evidence="3">JCM 32304</strain>
    </source>
</reference>
<comment type="caution">
    <text evidence="2">The sequence shown here is derived from an EMBL/GenBank/DDBJ whole genome shotgun (WGS) entry which is preliminary data.</text>
</comment>
<evidence type="ECO:0000313" key="3">
    <source>
        <dbReference type="Proteomes" id="UP000654367"/>
    </source>
</evidence>
<protein>
    <recommendedName>
        <fullName evidence="4">Lipoprotein</fullName>
    </recommendedName>
</protein>
<gene>
    <name evidence="2" type="ORF">GCM10009409_16090</name>
</gene>
<proteinExistence type="predicted"/>
<evidence type="ECO:0000256" key="1">
    <source>
        <dbReference type="SAM" id="SignalP"/>
    </source>
</evidence>
<dbReference type="RefSeq" id="WP_188919134.1">
    <property type="nucleotide sequence ID" value="NZ_BMQV01000013.1"/>
</dbReference>
<name>A0ABQ2Q5A7_9GAMM</name>
<dbReference type="Proteomes" id="UP000654367">
    <property type="component" value="Unassembled WGS sequence"/>
</dbReference>
<sequence length="507" mass="55922">MNKTIVASLIIPVLLSGCGSSSSSSSTPVNYTWQIVQLVSIDEETAVDDGCAIYANSTVNDDEVITAVVATDDYNILYHNSDGSIFESFSSAEFSDGEVVINANDVPDDGFVSLEEVDGSLSTYADVYMFSVGKSLLSDLVVNVRQTQSTSNSCYSVDGNDDYRDDAANDYATISINQPSSTVNYYQTSYDIDSVTGQDFSSRIPVISPLSTTRDLLVTAFDDYDDATGEKNLLSYYNFLDSSFIYEYDVENNIDDYETSGDLINDDLVYLNWSIENYAGTSVTPNESSVVVEHNDVIYFWQSLYASNVLTVPDTETVDDRWAGYFSGNESGWDFEGFVSIDSDIDVNLTLPSLSEMSSATLESYYREGSTTPYYRVDTDESYDTEGYKLQRTQVRMIDNSNNIIYQSIYAPVSTSPILLDNSQYVLTLGTVDKIEINLISSSADSDDAVQYLMGQNIDKVTLGDTPDTINDFNDANGFVANGDEWNDLEIAMIESTTLTVKNSITN</sequence>